<accession>A0A1L8SW80</accession>
<dbReference type="Proteomes" id="UP000183700">
    <property type="component" value="Unassembled WGS sequence"/>
</dbReference>
<dbReference type="AlphaFoldDB" id="A0A1L8SW80"/>
<name>A0A1L8SW80_9ENTE</name>
<keyword evidence="1" id="KW-0812">Transmembrane</keyword>
<evidence type="ECO:0000313" key="3">
    <source>
        <dbReference type="Proteomes" id="UP000183700"/>
    </source>
</evidence>
<keyword evidence="3" id="KW-1185">Reference proteome</keyword>
<reference evidence="2 3" key="1">
    <citation type="submission" date="2014-12" db="EMBL/GenBank/DDBJ databases">
        <title>Draft genome sequences of 29 type strains of Enterococci.</title>
        <authorList>
            <person name="Zhong Z."/>
            <person name="Sun Z."/>
            <person name="Liu W."/>
            <person name="Zhang W."/>
            <person name="Zhang H."/>
        </authorList>
    </citation>
    <scope>NUCLEOTIDE SEQUENCE [LARGE SCALE GENOMIC DNA]</scope>
    <source>
        <strain evidence="2 3">DSM 22802</strain>
    </source>
</reference>
<evidence type="ECO:0000313" key="2">
    <source>
        <dbReference type="EMBL" id="OJG36122.1"/>
    </source>
</evidence>
<gene>
    <name evidence="2" type="ORF">RV00_GL002266</name>
</gene>
<sequence>MRMKFILVMCFLGILINKRSYSMKQRKIVGLWVDQMNKPRGSLKGRFLLKVKNVYDTLKESIERNWFIMTFSFILAIPLLIAIIFLLNYISSLKLNYEDLQNILSITGMMMGLPLFCMYLYLVGGIGKGNKNLIRVMLYLAMIIFIIVNVGVLKRGLKSIEVKRAVSPNLIFSTMIIDVYIFSFVFTKAVYSLFKVTIGKLRALAFWIVKDEGKDFSTVEAKLSFINKIITGFLAIVASILGLLLTLNKIL</sequence>
<feature type="transmembrane region" description="Helical" evidence="1">
    <location>
        <begin position="165"/>
        <end position="186"/>
    </location>
</feature>
<protein>
    <submittedName>
        <fullName evidence="2">Uncharacterized protein</fullName>
    </submittedName>
</protein>
<feature type="transmembrane region" description="Helical" evidence="1">
    <location>
        <begin position="66"/>
        <end position="90"/>
    </location>
</feature>
<dbReference type="EMBL" id="JXKM01000004">
    <property type="protein sequence ID" value="OJG36122.1"/>
    <property type="molecule type" value="Genomic_DNA"/>
</dbReference>
<feature type="transmembrane region" description="Helical" evidence="1">
    <location>
        <begin position="133"/>
        <end position="153"/>
    </location>
</feature>
<keyword evidence="1" id="KW-0472">Membrane</keyword>
<keyword evidence="1" id="KW-1133">Transmembrane helix</keyword>
<feature type="transmembrane region" description="Helical" evidence="1">
    <location>
        <begin position="102"/>
        <end position="121"/>
    </location>
</feature>
<comment type="caution">
    <text evidence="2">The sequence shown here is derived from an EMBL/GenBank/DDBJ whole genome shotgun (WGS) entry which is preliminary data.</text>
</comment>
<feature type="transmembrane region" description="Helical" evidence="1">
    <location>
        <begin position="225"/>
        <end position="247"/>
    </location>
</feature>
<proteinExistence type="predicted"/>
<dbReference type="STRING" id="319970.RV00_GL002266"/>
<evidence type="ECO:0000256" key="1">
    <source>
        <dbReference type="SAM" id="Phobius"/>
    </source>
</evidence>
<organism evidence="2 3">
    <name type="scientific">Enterococcus devriesei</name>
    <dbReference type="NCBI Taxonomy" id="319970"/>
    <lineage>
        <taxon>Bacteria</taxon>
        <taxon>Bacillati</taxon>
        <taxon>Bacillota</taxon>
        <taxon>Bacilli</taxon>
        <taxon>Lactobacillales</taxon>
        <taxon>Enterococcaceae</taxon>
        <taxon>Enterococcus</taxon>
    </lineage>
</organism>